<proteinExistence type="predicted"/>
<dbReference type="PANTHER" id="PTHR46270:SF2">
    <property type="entry name" value="TIR DOMAIN-CONTAINING PROTEIN"/>
    <property type="match status" value="1"/>
</dbReference>
<feature type="domain" description="TIR" evidence="1">
    <location>
        <begin position="179"/>
        <end position="266"/>
    </location>
</feature>
<gene>
    <name evidence="3" type="ORF">OKA104_LOCUS16391</name>
    <name evidence="2" type="ORF">VCS650_LOCUS27436</name>
</gene>
<dbReference type="Proteomes" id="UP000663891">
    <property type="component" value="Unassembled WGS sequence"/>
</dbReference>
<name>A0A818Z4E9_9BILA</name>
<dbReference type="AlphaFoldDB" id="A0A818Z4E9"/>
<sequence length="424" mass="50352">MLLFPNDITLSDKDEYLFREIVELFHNIDILTSVLINYLYKAINDPCHTYQDVPVEHLLTSLKAFIQHDEIKDGIPKQNYFEILIRCATQTDLHVGLVLQTSLEIIWSLTFNKKIHQLLITSYDNFIRYLKTVLVHSTEEGVQAAAKGVLWKLENELIITKQLLDKNENTINNEEKYDIMISYSHSNKDLCLQIYESLIKLNYRVWLDFENMYGSTLQSMATAIELSDMVIICMYNPYKQSAYCRSEAEYAYTRQRHIIPLVIEKKYRRDGWLGIICASKMYDKKNELLIHVNKTSAFVTIQENTCDEQTQVDIFTHEDVLNFLHDKHLHLIRTLFEYEQQFDGHSLYILYKQCQSNTQSTYQVLNTQLNQLHDRTLPYFTYIHFVSELEKQFNPLDIKQYIHYLLWIIYAKILQKFFKKILNN</sequence>
<dbReference type="GO" id="GO:0007165">
    <property type="term" value="P:signal transduction"/>
    <property type="evidence" value="ECO:0007669"/>
    <property type="project" value="InterPro"/>
</dbReference>
<accession>A0A818Z4E9</accession>
<dbReference type="EMBL" id="CAJOAY010000939">
    <property type="protein sequence ID" value="CAF3763555.1"/>
    <property type="molecule type" value="Genomic_DNA"/>
</dbReference>
<dbReference type="SUPFAM" id="SSF52200">
    <property type="entry name" value="Toll/Interleukin receptor TIR domain"/>
    <property type="match status" value="1"/>
</dbReference>
<reference evidence="3" key="1">
    <citation type="submission" date="2021-02" db="EMBL/GenBank/DDBJ databases">
        <authorList>
            <person name="Nowell W R."/>
        </authorList>
    </citation>
    <scope>NUCLEOTIDE SEQUENCE</scope>
</reference>
<dbReference type="InterPro" id="IPR000157">
    <property type="entry name" value="TIR_dom"/>
</dbReference>
<dbReference type="EMBL" id="CAJNON010000385">
    <property type="protein sequence ID" value="CAF1234515.1"/>
    <property type="molecule type" value="Genomic_DNA"/>
</dbReference>
<dbReference type="Proteomes" id="UP000663881">
    <property type="component" value="Unassembled WGS sequence"/>
</dbReference>
<evidence type="ECO:0000313" key="2">
    <source>
        <dbReference type="EMBL" id="CAF1234515.1"/>
    </source>
</evidence>
<evidence type="ECO:0000313" key="3">
    <source>
        <dbReference type="EMBL" id="CAF3763555.1"/>
    </source>
</evidence>
<comment type="caution">
    <text evidence="3">The sequence shown here is derived from an EMBL/GenBank/DDBJ whole genome shotgun (WGS) entry which is preliminary data.</text>
</comment>
<dbReference type="Gene3D" id="3.40.50.10140">
    <property type="entry name" value="Toll/interleukin-1 receptor homology (TIR) domain"/>
    <property type="match status" value="1"/>
</dbReference>
<organism evidence="3 4">
    <name type="scientific">Adineta steineri</name>
    <dbReference type="NCBI Taxonomy" id="433720"/>
    <lineage>
        <taxon>Eukaryota</taxon>
        <taxon>Metazoa</taxon>
        <taxon>Spiralia</taxon>
        <taxon>Gnathifera</taxon>
        <taxon>Rotifera</taxon>
        <taxon>Eurotatoria</taxon>
        <taxon>Bdelloidea</taxon>
        <taxon>Adinetida</taxon>
        <taxon>Adinetidae</taxon>
        <taxon>Adineta</taxon>
    </lineage>
</organism>
<dbReference type="PANTHER" id="PTHR46270">
    <property type="entry name" value="ARMADILLO-TYPE FOLD-RELATED"/>
    <property type="match status" value="1"/>
</dbReference>
<dbReference type="OrthoDB" id="2148946at2759"/>
<dbReference type="InterPro" id="IPR035897">
    <property type="entry name" value="Toll_tir_struct_dom_sf"/>
</dbReference>
<dbReference type="Pfam" id="PF13676">
    <property type="entry name" value="TIR_2"/>
    <property type="match status" value="1"/>
</dbReference>
<evidence type="ECO:0000259" key="1">
    <source>
        <dbReference type="Pfam" id="PF13676"/>
    </source>
</evidence>
<protein>
    <recommendedName>
        <fullName evidence="1">TIR domain-containing protein</fullName>
    </recommendedName>
</protein>
<evidence type="ECO:0000313" key="4">
    <source>
        <dbReference type="Proteomes" id="UP000663881"/>
    </source>
</evidence>